<dbReference type="PANTHER" id="PTHR43776:SF7">
    <property type="entry name" value="D,D-DIPEPTIDE TRANSPORT ATP-BINDING PROTEIN DDPF-RELATED"/>
    <property type="match status" value="1"/>
</dbReference>
<organism evidence="7 8">
    <name type="scientific">Leisingera daeponensis</name>
    <dbReference type="NCBI Taxonomy" id="405746"/>
    <lineage>
        <taxon>Bacteria</taxon>
        <taxon>Pseudomonadati</taxon>
        <taxon>Pseudomonadota</taxon>
        <taxon>Alphaproteobacteria</taxon>
        <taxon>Rhodobacterales</taxon>
        <taxon>Roseobacteraceae</taxon>
        <taxon>Leisingera</taxon>
    </lineage>
</organism>
<dbReference type="RefSeq" id="WP_222509876.1">
    <property type="nucleotide sequence ID" value="NZ_JAHVJA010000015.1"/>
</dbReference>
<dbReference type="GO" id="GO:0005524">
    <property type="term" value="F:ATP binding"/>
    <property type="evidence" value="ECO:0007669"/>
    <property type="project" value="UniProtKB-KW"/>
</dbReference>
<evidence type="ECO:0000259" key="6">
    <source>
        <dbReference type="PROSITE" id="PS50893"/>
    </source>
</evidence>
<dbReference type="PROSITE" id="PS50893">
    <property type="entry name" value="ABC_TRANSPORTER_2"/>
    <property type="match status" value="1"/>
</dbReference>
<evidence type="ECO:0000256" key="3">
    <source>
        <dbReference type="ARBA" id="ARBA00022448"/>
    </source>
</evidence>
<comment type="caution">
    <text evidence="7">The sequence shown here is derived from an EMBL/GenBank/DDBJ whole genome shotgun (WGS) entry which is preliminary data.</text>
</comment>
<sequence>MSKHKDTLIEVRDLSVHFPIKTRKLFKTEVQMLRAVDGVSFDIKRGETVGLVGESGSGKTTVGRAILRAIDPTDGEVIFHRKKKGGIDLAHASEAELRKVRSKLNMAFGESGGGIKVHNLADDLLRAFRPEMSLVFQDPYSSLNPRMTVRDIIAEPLIASGKYKNREKVDARVREIAARCKLNLEHLRRFPHAFSGGQRQRICIARALVSKPKFVVCDESVSALDVSIQAEIVNLLKDLQEETGVSFLFIAHDLSVVAQMSHRVAVLYVGKLVEYAPTEKLFFAPKHPYTHALLSAIPSADPDAGFDPIRLQGEIPNPLAAPSGCRFHTRCPFARDRCSAEQPEWREIEPDHFVACHYAKEFNFSRS</sequence>
<dbReference type="InterPro" id="IPR050319">
    <property type="entry name" value="ABC_transp_ATP-bind"/>
</dbReference>
<dbReference type="PROSITE" id="PS00211">
    <property type="entry name" value="ABC_TRANSPORTER_1"/>
    <property type="match status" value="1"/>
</dbReference>
<proteinExistence type="inferred from homology"/>
<evidence type="ECO:0000256" key="1">
    <source>
        <dbReference type="ARBA" id="ARBA00004417"/>
    </source>
</evidence>
<dbReference type="Pfam" id="PF08352">
    <property type="entry name" value="oligo_HPY"/>
    <property type="match status" value="1"/>
</dbReference>
<dbReference type="SUPFAM" id="SSF52540">
    <property type="entry name" value="P-loop containing nucleoside triphosphate hydrolases"/>
    <property type="match status" value="1"/>
</dbReference>
<dbReference type="CDD" id="cd03257">
    <property type="entry name" value="ABC_NikE_OppD_transporters"/>
    <property type="match status" value="1"/>
</dbReference>
<evidence type="ECO:0000256" key="5">
    <source>
        <dbReference type="ARBA" id="ARBA00022840"/>
    </source>
</evidence>
<dbReference type="InterPro" id="IPR003593">
    <property type="entry name" value="AAA+_ATPase"/>
</dbReference>
<evidence type="ECO:0000313" key="8">
    <source>
        <dbReference type="Proteomes" id="UP000766629"/>
    </source>
</evidence>
<dbReference type="NCBIfam" id="TIGR01727">
    <property type="entry name" value="oligo_HPY"/>
    <property type="match status" value="1"/>
</dbReference>
<reference evidence="7 8" key="1">
    <citation type="submission" date="2021-06" db="EMBL/GenBank/DDBJ databases">
        <title>50 bacteria genomes isolated from Dapeng, Shenzhen, China.</title>
        <authorList>
            <person name="Zheng W."/>
            <person name="Yu S."/>
            <person name="Huang Y."/>
        </authorList>
    </citation>
    <scope>NUCLEOTIDE SEQUENCE [LARGE SCALE GENOMIC DNA]</scope>
    <source>
        <strain evidence="7 8">DP1N14-2</strain>
    </source>
</reference>
<accession>A0ABS7NL57</accession>
<dbReference type="InterPro" id="IPR013563">
    <property type="entry name" value="Oligopep_ABC_C"/>
</dbReference>
<evidence type="ECO:0000313" key="7">
    <source>
        <dbReference type="EMBL" id="MBY6141931.1"/>
    </source>
</evidence>
<dbReference type="SMART" id="SM00382">
    <property type="entry name" value="AAA"/>
    <property type="match status" value="1"/>
</dbReference>
<dbReference type="Gene3D" id="3.40.50.300">
    <property type="entry name" value="P-loop containing nucleotide triphosphate hydrolases"/>
    <property type="match status" value="1"/>
</dbReference>
<feature type="domain" description="ABC transporter" evidence="6">
    <location>
        <begin position="20"/>
        <end position="294"/>
    </location>
</feature>
<keyword evidence="8" id="KW-1185">Reference proteome</keyword>
<dbReference type="InterPro" id="IPR003439">
    <property type="entry name" value="ABC_transporter-like_ATP-bd"/>
</dbReference>
<keyword evidence="3" id="KW-0813">Transport</keyword>
<comment type="subcellular location">
    <subcellularLocation>
        <location evidence="1">Cell inner membrane</location>
        <topology evidence="1">Peripheral membrane protein</topology>
    </subcellularLocation>
</comment>
<dbReference type="Proteomes" id="UP000766629">
    <property type="component" value="Unassembled WGS sequence"/>
</dbReference>
<evidence type="ECO:0000256" key="2">
    <source>
        <dbReference type="ARBA" id="ARBA00005417"/>
    </source>
</evidence>
<keyword evidence="5 7" id="KW-0067">ATP-binding</keyword>
<dbReference type="PANTHER" id="PTHR43776">
    <property type="entry name" value="TRANSPORT ATP-BINDING PROTEIN"/>
    <property type="match status" value="1"/>
</dbReference>
<dbReference type="InterPro" id="IPR027417">
    <property type="entry name" value="P-loop_NTPase"/>
</dbReference>
<gene>
    <name evidence="7" type="ORF">KUV26_21050</name>
</gene>
<protein>
    <submittedName>
        <fullName evidence="7">ABC transporter ATP-binding protein</fullName>
    </submittedName>
</protein>
<name>A0ABS7NL57_9RHOB</name>
<dbReference type="InterPro" id="IPR017871">
    <property type="entry name" value="ABC_transporter-like_CS"/>
</dbReference>
<comment type="similarity">
    <text evidence="2">Belongs to the ABC transporter superfamily.</text>
</comment>
<dbReference type="EMBL" id="JAHVJA010000015">
    <property type="protein sequence ID" value="MBY6141931.1"/>
    <property type="molecule type" value="Genomic_DNA"/>
</dbReference>
<evidence type="ECO:0000256" key="4">
    <source>
        <dbReference type="ARBA" id="ARBA00022741"/>
    </source>
</evidence>
<keyword evidence="4" id="KW-0547">Nucleotide-binding</keyword>
<dbReference type="Pfam" id="PF00005">
    <property type="entry name" value="ABC_tran"/>
    <property type="match status" value="1"/>
</dbReference>